<reference evidence="3" key="1">
    <citation type="submission" date="2023-10" db="EMBL/GenBank/DDBJ databases">
        <title>Chromosome-level genome of the transformable northern wattle, Acacia crassicarpa.</title>
        <authorList>
            <person name="Massaro I."/>
            <person name="Sinha N.R."/>
            <person name="Poethig S."/>
            <person name="Leichty A.R."/>
        </authorList>
    </citation>
    <scope>NUCLEOTIDE SEQUENCE</scope>
    <source>
        <strain evidence="3">Acra3RX</strain>
        <tissue evidence="3">Leaf</tissue>
    </source>
</reference>
<feature type="signal peptide" evidence="1">
    <location>
        <begin position="1"/>
        <end position="19"/>
    </location>
</feature>
<proteinExistence type="predicted"/>
<feature type="chain" id="PRO_5042054806" description="Phytocyanin domain-containing protein" evidence="1">
    <location>
        <begin position="20"/>
        <end position="142"/>
    </location>
</feature>
<dbReference type="PANTHER" id="PTHR34052:SF2">
    <property type="entry name" value="PLASTOCYANIN-LIKE DOMAIN PROTEIN"/>
    <property type="match status" value="1"/>
</dbReference>
<dbReference type="PROSITE" id="PS51485">
    <property type="entry name" value="PHYTOCYANIN"/>
    <property type="match status" value="1"/>
</dbReference>
<sequence length="142" mass="15353">MKTSVKIGVVLLAVIACSATNGMGQGRRVMVGDSQGWRAGTNYTNWAIQNSPFYINDSHVFKYPPPGKLNASPMSVYLMPDLWSFTTCDFKTAKLVGNPTEGSGEGLVVQLNRPQPYYFASADGNGYDCIAGLTKFVATPMN</sequence>
<gene>
    <name evidence="3" type="ORF">QN277_007097</name>
</gene>
<dbReference type="InterPro" id="IPR008972">
    <property type="entry name" value="Cupredoxin"/>
</dbReference>
<protein>
    <recommendedName>
        <fullName evidence="2">Phytocyanin domain-containing protein</fullName>
    </recommendedName>
</protein>
<evidence type="ECO:0000313" key="3">
    <source>
        <dbReference type="EMBL" id="KAK4257520.1"/>
    </source>
</evidence>
<dbReference type="PANTHER" id="PTHR34052">
    <property type="entry name" value="GLYCINE-RICH PROTEIN-LIKE"/>
    <property type="match status" value="1"/>
</dbReference>
<evidence type="ECO:0000259" key="2">
    <source>
        <dbReference type="PROSITE" id="PS51485"/>
    </source>
</evidence>
<feature type="domain" description="Phytocyanin" evidence="2">
    <location>
        <begin position="27"/>
        <end position="142"/>
    </location>
</feature>
<evidence type="ECO:0000313" key="4">
    <source>
        <dbReference type="Proteomes" id="UP001293593"/>
    </source>
</evidence>
<name>A0AAE1IU06_9FABA</name>
<dbReference type="PROSITE" id="PS51257">
    <property type="entry name" value="PROKAR_LIPOPROTEIN"/>
    <property type="match status" value="1"/>
</dbReference>
<organism evidence="3 4">
    <name type="scientific">Acacia crassicarpa</name>
    <name type="common">northern wattle</name>
    <dbReference type="NCBI Taxonomy" id="499986"/>
    <lineage>
        <taxon>Eukaryota</taxon>
        <taxon>Viridiplantae</taxon>
        <taxon>Streptophyta</taxon>
        <taxon>Embryophyta</taxon>
        <taxon>Tracheophyta</taxon>
        <taxon>Spermatophyta</taxon>
        <taxon>Magnoliopsida</taxon>
        <taxon>eudicotyledons</taxon>
        <taxon>Gunneridae</taxon>
        <taxon>Pentapetalae</taxon>
        <taxon>rosids</taxon>
        <taxon>fabids</taxon>
        <taxon>Fabales</taxon>
        <taxon>Fabaceae</taxon>
        <taxon>Caesalpinioideae</taxon>
        <taxon>mimosoid clade</taxon>
        <taxon>Acacieae</taxon>
        <taxon>Acacia</taxon>
    </lineage>
</organism>
<accession>A0AAE1IU06</accession>
<dbReference type="SUPFAM" id="SSF49503">
    <property type="entry name" value="Cupredoxins"/>
    <property type="match status" value="1"/>
</dbReference>
<dbReference type="EMBL" id="JAWXYG010000012">
    <property type="protein sequence ID" value="KAK4257520.1"/>
    <property type="molecule type" value="Genomic_DNA"/>
</dbReference>
<comment type="caution">
    <text evidence="3">The sequence shown here is derived from an EMBL/GenBank/DDBJ whole genome shotgun (WGS) entry which is preliminary data.</text>
</comment>
<dbReference type="AlphaFoldDB" id="A0AAE1IU06"/>
<keyword evidence="4" id="KW-1185">Reference proteome</keyword>
<keyword evidence="1" id="KW-0732">Signal</keyword>
<evidence type="ECO:0000256" key="1">
    <source>
        <dbReference type="SAM" id="SignalP"/>
    </source>
</evidence>
<dbReference type="GO" id="GO:0009055">
    <property type="term" value="F:electron transfer activity"/>
    <property type="evidence" value="ECO:0007669"/>
    <property type="project" value="InterPro"/>
</dbReference>
<dbReference type="Gene3D" id="2.60.40.420">
    <property type="entry name" value="Cupredoxins - blue copper proteins"/>
    <property type="match status" value="1"/>
</dbReference>
<dbReference type="InterPro" id="IPR003245">
    <property type="entry name" value="Phytocyanin_dom"/>
</dbReference>
<dbReference type="Proteomes" id="UP001293593">
    <property type="component" value="Unassembled WGS sequence"/>
</dbReference>